<dbReference type="SUPFAM" id="SSF46626">
    <property type="entry name" value="Cytochrome c"/>
    <property type="match status" value="1"/>
</dbReference>
<dbReference type="NCBIfam" id="TIGR02604">
    <property type="entry name" value="Piru_Ver_Nterm"/>
    <property type="match status" value="1"/>
</dbReference>
<name>A0ABT3FNA6_9BACT</name>
<dbReference type="PROSITE" id="PS51007">
    <property type="entry name" value="CYTC"/>
    <property type="match status" value="1"/>
</dbReference>
<organism evidence="7 8">
    <name type="scientific">Luteolibacter flavescens</name>
    <dbReference type="NCBI Taxonomy" id="1859460"/>
    <lineage>
        <taxon>Bacteria</taxon>
        <taxon>Pseudomonadati</taxon>
        <taxon>Verrucomicrobiota</taxon>
        <taxon>Verrucomicrobiia</taxon>
        <taxon>Verrucomicrobiales</taxon>
        <taxon>Verrucomicrobiaceae</taxon>
        <taxon>Luteolibacter</taxon>
    </lineage>
</organism>
<dbReference type="Gene3D" id="2.120.10.30">
    <property type="entry name" value="TolB, C-terminal domain"/>
    <property type="match status" value="1"/>
</dbReference>
<comment type="caution">
    <text evidence="7">The sequence shown here is derived from an EMBL/GenBank/DDBJ whole genome shotgun (WGS) entry which is preliminary data.</text>
</comment>
<feature type="signal peptide" evidence="5">
    <location>
        <begin position="1"/>
        <end position="19"/>
    </location>
</feature>
<dbReference type="Gene3D" id="1.10.760.10">
    <property type="entry name" value="Cytochrome c-like domain"/>
    <property type="match status" value="1"/>
</dbReference>
<feature type="chain" id="PRO_5045446860" evidence="5">
    <location>
        <begin position="20"/>
        <end position="971"/>
    </location>
</feature>
<dbReference type="InterPro" id="IPR036909">
    <property type="entry name" value="Cyt_c-like_dom_sf"/>
</dbReference>
<evidence type="ECO:0000256" key="2">
    <source>
        <dbReference type="ARBA" id="ARBA00022723"/>
    </source>
</evidence>
<evidence type="ECO:0000313" key="7">
    <source>
        <dbReference type="EMBL" id="MCW1885060.1"/>
    </source>
</evidence>
<keyword evidence="2 4" id="KW-0479">Metal-binding</keyword>
<reference evidence="7 8" key="1">
    <citation type="submission" date="2022-10" db="EMBL/GenBank/DDBJ databases">
        <title>Luteolibacter flavescens strain MCCC 1K03193, whole genome shotgun sequencing project.</title>
        <authorList>
            <person name="Zhao G."/>
            <person name="Shen L."/>
        </authorList>
    </citation>
    <scope>NUCLEOTIDE SEQUENCE [LARGE SCALE GENOMIC DNA]</scope>
    <source>
        <strain evidence="7 8">MCCC 1K03193</strain>
    </source>
</reference>
<accession>A0ABT3FNA6</accession>
<protein>
    <submittedName>
        <fullName evidence="7">C-type cytochrome</fullName>
    </submittedName>
</protein>
<dbReference type="RefSeq" id="WP_264501020.1">
    <property type="nucleotide sequence ID" value="NZ_JAPDDS010000005.1"/>
</dbReference>
<dbReference type="PANTHER" id="PTHR33546">
    <property type="entry name" value="LARGE, MULTIFUNCTIONAL SECRETED PROTEIN-RELATED"/>
    <property type="match status" value="1"/>
</dbReference>
<feature type="domain" description="Cytochrome c" evidence="6">
    <location>
        <begin position="834"/>
        <end position="966"/>
    </location>
</feature>
<dbReference type="InterPro" id="IPR055557">
    <property type="entry name" value="DUF7133"/>
</dbReference>
<dbReference type="InterPro" id="IPR011042">
    <property type="entry name" value="6-blade_b-propeller_TolB-like"/>
</dbReference>
<dbReference type="Proteomes" id="UP001207930">
    <property type="component" value="Unassembled WGS sequence"/>
</dbReference>
<evidence type="ECO:0000256" key="1">
    <source>
        <dbReference type="ARBA" id="ARBA00022617"/>
    </source>
</evidence>
<gene>
    <name evidence="7" type="ORF">OKA04_10005</name>
</gene>
<evidence type="ECO:0000313" key="8">
    <source>
        <dbReference type="Proteomes" id="UP001207930"/>
    </source>
</evidence>
<sequence length="971" mass="107112">MRRPQIFFLAACLVLPVSAETGMAKGNPVKQAAARMTVPPGFAVDLIAGEPDVVQPIAMCFDSRGRIWVAEGLTYPNRAKDGEGKDRILIFEDSDGNGTFESRKVFADGLNLVSGLETGFGGVFVGAAPNLMFLADADGDDRADGEPEILLDGWGYEDTHETLNSFIWGPDGWLYGCHGIFSHSKVGKPDTPDDERVPLNAGIWRYHPVSRKFEVFAHGTSNPWGLDFNDWGDAFIEACVIPHLWHIIPGGYYQRQAGSHFNKHIYDPIETIADHRHWVGDIKDHAHWGKEESVSKEVADAGGGHAHSGFAICLSDAFPAEMRGSALFFNIHGHRLNRDILERNGSGWTGKHAPDVMISNDEWFLGVAIESGPDGALYFTDWHDETSCHRTDPLRWNRGNGRVYRLRHGDVKPWQGDITKLSDLELAKAQAGRDEWQLRTARRVLQERLAEGAKIDPAAKEFLLQTMRSHPDETRRLRALWCLAACDLLDKASLPLNDGHESVRAWAVRLAAQGGFAIERSHWLRLASKETSPVVLLSLCSALPKLPREISSDIARWIAPKMTEDDPNLTRMFWFGFESQVPRDEARAMSIAMSCPDDRLAKWTARRLESPDALVSALGSAGERAGLLLDALKERLDEKPDEKLSAPQLEIISGLAMKSEQAKAAAIVERSGGQQAIARLWSRVEDRAAPAPDRLEAFRLLVTFLEDKDIERLSGLLDDPALRLPAITAKPALLDHDATNDRIAGFSVEEKGSVARLAATEGKAARLLEWVAAMKLKTRDVPADAVVRLREVRDPSLQEEIERLWGRPAADADARRAAIVEWQGKLSPDVLTSADKVRGRAIFDRTCAACHKLFGEGGLIGPELTGGERGSVHHWLDNILDPNALIGQGYELHRIDKNDGTTFTGMLAGENDTELIFRMVGVETRVPKSEVKANTALGTSMMPEGLLTGLSDDEVRDLIGYLMSPGQVEKP</sequence>
<dbReference type="InterPro" id="IPR009056">
    <property type="entry name" value="Cyt_c-like_dom"/>
</dbReference>
<keyword evidence="5" id="KW-0732">Signal</keyword>
<dbReference type="InterPro" id="IPR013428">
    <property type="entry name" value="Membrane-bound_put_N"/>
</dbReference>
<dbReference type="SUPFAM" id="SSF63829">
    <property type="entry name" value="Calcium-dependent phosphotriesterase"/>
    <property type="match status" value="1"/>
</dbReference>
<dbReference type="PANTHER" id="PTHR33546:SF1">
    <property type="entry name" value="LARGE, MULTIFUNCTIONAL SECRETED PROTEIN"/>
    <property type="match status" value="1"/>
</dbReference>
<keyword evidence="1 4" id="KW-0349">Heme</keyword>
<evidence type="ECO:0000259" key="6">
    <source>
        <dbReference type="PROSITE" id="PS51007"/>
    </source>
</evidence>
<keyword evidence="3 4" id="KW-0408">Iron</keyword>
<evidence type="ECO:0000256" key="4">
    <source>
        <dbReference type="PROSITE-ProRule" id="PRU00433"/>
    </source>
</evidence>
<proteinExistence type="predicted"/>
<dbReference type="Pfam" id="PF23500">
    <property type="entry name" value="DUF7133"/>
    <property type="match status" value="1"/>
</dbReference>
<dbReference type="NCBIfam" id="TIGR02603">
    <property type="entry name" value="CxxCH_TIGR02603"/>
    <property type="match status" value="1"/>
</dbReference>
<evidence type="ECO:0000256" key="5">
    <source>
        <dbReference type="SAM" id="SignalP"/>
    </source>
</evidence>
<dbReference type="InterPro" id="IPR013427">
    <property type="entry name" value="Haem-bd_dom_put"/>
</dbReference>
<dbReference type="Pfam" id="PF00034">
    <property type="entry name" value="Cytochrom_C"/>
    <property type="match status" value="1"/>
</dbReference>
<keyword evidence="8" id="KW-1185">Reference proteome</keyword>
<evidence type="ECO:0000256" key="3">
    <source>
        <dbReference type="ARBA" id="ARBA00023004"/>
    </source>
</evidence>
<dbReference type="EMBL" id="JAPDDS010000005">
    <property type="protein sequence ID" value="MCW1885060.1"/>
    <property type="molecule type" value="Genomic_DNA"/>
</dbReference>